<feature type="domain" description="C2H2-type" evidence="7">
    <location>
        <begin position="160"/>
        <end position="187"/>
    </location>
</feature>
<evidence type="ECO:0000256" key="5">
    <source>
        <dbReference type="PROSITE-ProRule" id="PRU00042"/>
    </source>
</evidence>
<dbReference type="InterPro" id="IPR013087">
    <property type="entry name" value="Znf_C2H2_type"/>
</dbReference>
<gene>
    <name evidence="8" type="ORF">HGM15179_004311</name>
</gene>
<dbReference type="PROSITE" id="PS00028">
    <property type="entry name" value="ZINC_FINGER_C2H2_1"/>
    <property type="match status" value="2"/>
</dbReference>
<evidence type="ECO:0000256" key="1">
    <source>
        <dbReference type="ARBA" id="ARBA00022723"/>
    </source>
</evidence>
<dbReference type="PROSITE" id="PS50157">
    <property type="entry name" value="ZINC_FINGER_C2H2_2"/>
    <property type="match status" value="2"/>
</dbReference>
<dbReference type="EMBL" id="SWJQ01000088">
    <property type="protein sequence ID" value="TRZ22795.1"/>
    <property type="molecule type" value="Genomic_DNA"/>
</dbReference>
<dbReference type="GO" id="GO:0005634">
    <property type="term" value="C:nucleus"/>
    <property type="evidence" value="ECO:0007669"/>
    <property type="project" value="TreeGrafter"/>
</dbReference>
<evidence type="ECO:0000313" key="9">
    <source>
        <dbReference type="Proteomes" id="UP000796761"/>
    </source>
</evidence>
<name>A0A8K1GSU8_9PASS</name>
<organism evidence="8 9">
    <name type="scientific">Zosterops borbonicus</name>
    <dbReference type="NCBI Taxonomy" id="364589"/>
    <lineage>
        <taxon>Eukaryota</taxon>
        <taxon>Metazoa</taxon>
        <taxon>Chordata</taxon>
        <taxon>Craniata</taxon>
        <taxon>Vertebrata</taxon>
        <taxon>Euteleostomi</taxon>
        <taxon>Archelosauria</taxon>
        <taxon>Archosauria</taxon>
        <taxon>Dinosauria</taxon>
        <taxon>Saurischia</taxon>
        <taxon>Theropoda</taxon>
        <taxon>Coelurosauria</taxon>
        <taxon>Aves</taxon>
        <taxon>Neognathae</taxon>
        <taxon>Neoaves</taxon>
        <taxon>Telluraves</taxon>
        <taxon>Australaves</taxon>
        <taxon>Passeriformes</taxon>
        <taxon>Sylvioidea</taxon>
        <taxon>Zosteropidae</taxon>
        <taxon>Zosterops</taxon>
    </lineage>
</organism>
<dbReference type="PANTHER" id="PTHR16515:SF58">
    <property type="entry name" value="ZINC FINGER PROTEIN 22"/>
    <property type="match status" value="1"/>
</dbReference>
<comment type="caution">
    <text evidence="8">The sequence shown here is derived from an EMBL/GenBank/DDBJ whole genome shotgun (WGS) entry which is preliminary data.</text>
</comment>
<dbReference type="OrthoDB" id="8117402at2759"/>
<sequence length="228" mass="24694">MAARPTEVGSSQKQARQSRSGGDPEGSKAVADETTVLNDPVSRLSTKYFHGLQEAAKHEPWQARVLGTGNHHVEPISTMLRPVAGAKKNWMRGDPFGLAGPKGCQCALCGCYLANPSSLCNYMHLHMGECTFTCKQCSKSCTLATKLWCHQKSHPAGKPCKCELCGRGYTLPQSLVHHVLTHKVGKDSEELVPTVASLAVDLPQAARKKPQRKGQQGRLVAEPTLLMV</sequence>
<evidence type="ECO:0000313" key="8">
    <source>
        <dbReference type="EMBL" id="TRZ22795.1"/>
    </source>
</evidence>
<dbReference type="InterPro" id="IPR050331">
    <property type="entry name" value="Zinc_finger"/>
</dbReference>
<accession>A0A8K1GSU8</accession>
<evidence type="ECO:0000256" key="3">
    <source>
        <dbReference type="ARBA" id="ARBA00022771"/>
    </source>
</evidence>
<dbReference type="Proteomes" id="UP000796761">
    <property type="component" value="Unassembled WGS sequence"/>
</dbReference>
<dbReference type="GO" id="GO:0010468">
    <property type="term" value="P:regulation of gene expression"/>
    <property type="evidence" value="ECO:0007669"/>
    <property type="project" value="TreeGrafter"/>
</dbReference>
<feature type="compositionally biased region" description="Polar residues" evidence="6">
    <location>
        <begin position="8"/>
        <end position="20"/>
    </location>
</feature>
<feature type="domain" description="C2H2-type" evidence="7">
    <location>
        <begin position="132"/>
        <end position="159"/>
    </location>
</feature>
<evidence type="ECO:0000256" key="4">
    <source>
        <dbReference type="ARBA" id="ARBA00022833"/>
    </source>
</evidence>
<dbReference type="GO" id="GO:0008270">
    <property type="term" value="F:zinc ion binding"/>
    <property type="evidence" value="ECO:0007669"/>
    <property type="project" value="UniProtKB-KW"/>
</dbReference>
<evidence type="ECO:0000259" key="7">
    <source>
        <dbReference type="PROSITE" id="PS50157"/>
    </source>
</evidence>
<feature type="region of interest" description="Disordered" evidence="6">
    <location>
        <begin position="1"/>
        <end position="36"/>
    </location>
</feature>
<dbReference type="InterPro" id="IPR036236">
    <property type="entry name" value="Znf_C2H2_sf"/>
</dbReference>
<evidence type="ECO:0000256" key="6">
    <source>
        <dbReference type="SAM" id="MobiDB-lite"/>
    </source>
</evidence>
<dbReference type="SUPFAM" id="SSF57667">
    <property type="entry name" value="beta-beta-alpha zinc fingers"/>
    <property type="match status" value="1"/>
</dbReference>
<keyword evidence="2" id="KW-0677">Repeat</keyword>
<evidence type="ECO:0000256" key="2">
    <source>
        <dbReference type="ARBA" id="ARBA00022737"/>
    </source>
</evidence>
<protein>
    <recommendedName>
        <fullName evidence="7">C2H2-type domain-containing protein</fullName>
    </recommendedName>
</protein>
<dbReference type="SMART" id="SM00355">
    <property type="entry name" value="ZnF_C2H2"/>
    <property type="match status" value="2"/>
</dbReference>
<dbReference type="Gene3D" id="3.30.160.60">
    <property type="entry name" value="Classic Zinc Finger"/>
    <property type="match status" value="1"/>
</dbReference>
<proteinExistence type="predicted"/>
<keyword evidence="1" id="KW-0479">Metal-binding</keyword>
<keyword evidence="4" id="KW-0862">Zinc</keyword>
<keyword evidence="9" id="KW-1185">Reference proteome</keyword>
<dbReference type="AlphaFoldDB" id="A0A8K1GSU8"/>
<reference evidence="8" key="1">
    <citation type="submission" date="2019-04" db="EMBL/GenBank/DDBJ databases">
        <title>Genome assembly of Zosterops borbonicus 15179.</title>
        <authorList>
            <person name="Leroy T."/>
            <person name="Anselmetti Y."/>
            <person name="Tilak M.-K."/>
            <person name="Nabholz B."/>
        </authorList>
    </citation>
    <scope>NUCLEOTIDE SEQUENCE</scope>
    <source>
        <strain evidence="8">HGM_15179</strain>
        <tissue evidence="8">Muscle</tissue>
    </source>
</reference>
<keyword evidence="3 5" id="KW-0863">Zinc-finger</keyword>
<dbReference type="PANTHER" id="PTHR16515">
    <property type="entry name" value="PR DOMAIN ZINC FINGER PROTEIN"/>
    <property type="match status" value="1"/>
</dbReference>